<reference evidence="15 18" key="2">
    <citation type="submission" date="2023-11" db="EMBL/GenBank/DDBJ databases">
        <title>MicrobeMod: A computational toolkit for identifying prokaryotic methylation and restriction-modification with nanopore sequencing.</title>
        <authorList>
            <person name="Crits-Christoph A."/>
            <person name="Kang S.C."/>
            <person name="Lee H."/>
            <person name="Ostrov N."/>
        </authorList>
    </citation>
    <scope>NUCLEOTIDE SEQUENCE [LARGE SCALE GENOMIC DNA]</scope>
    <source>
        <strain evidence="15 18">ATCC 29145</strain>
    </source>
</reference>
<dbReference type="GO" id="GO:0009279">
    <property type="term" value="C:cell outer membrane"/>
    <property type="evidence" value="ECO:0007669"/>
    <property type="project" value="UniProtKB-SubCell"/>
</dbReference>
<comment type="subcellular location">
    <subcellularLocation>
        <location evidence="1 10">Cell outer membrane</location>
        <topology evidence="1 10">Multi-pass membrane protein</topology>
    </subcellularLocation>
</comment>
<evidence type="ECO:0000313" key="17">
    <source>
        <dbReference type="Proteomes" id="UP000298774"/>
    </source>
</evidence>
<evidence type="ECO:0000259" key="13">
    <source>
        <dbReference type="Pfam" id="PF00593"/>
    </source>
</evidence>
<keyword evidence="3 10" id="KW-1134">Transmembrane beta strand</keyword>
<dbReference type="PROSITE" id="PS52016">
    <property type="entry name" value="TONB_DEPENDENT_REC_3"/>
    <property type="match status" value="1"/>
</dbReference>
<evidence type="ECO:0000256" key="2">
    <source>
        <dbReference type="ARBA" id="ARBA00022448"/>
    </source>
</evidence>
<dbReference type="Pfam" id="PF00593">
    <property type="entry name" value="TonB_dep_Rec_b-barrel"/>
    <property type="match status" value="1"/>
</dbReference>
<dbReference type="PANTHER" id="PTHR30069">
    <property type="entry name" value="TONB-DEPENDENT OUTER MEMBRANE RECEPTOR"/>
    <property type="match status" value="1"/>
</dbReference>
<dbReference type="Gene3D" id="2.40.170.20">
    <property type="entry name" value="TonB-dependent receptor, beta-barrel domain"/>
    <property type="match status" value="1"/>
</dbReference>
<dbReference type="GeneID" id="56449203"/>
<protein>
    <submittedName>
        <fullName evidence="16">TonB-dependent receptor</fullName>
    </submittedName>
</protein>
<dbReference type="EMBL" id="CP032340">
    <property type="protein sequence ID" value="QCO10681.1"/>
    <property type="molecule type" value="Genomic_DNA"/>
</dbReference>
<dbReference type="AlphaFoldDB" id="A0A0P0EFL4"/>
<proteinExistence type="inferred from homology"/>
<evidence type="ECO:0000256" key="10">
    <source>
        <dbReference type="PROSITE-ProRule" id="PRU01360"/>
    </source>
</evidence>
<organism evidence="16 17">
    <name type="scientific">Azospirillum brasilense</name>
    <dbReference type="NCBI Taxonomy" id="192"/>
    <lineage>
        <taxon>Bacteria</taxon>
        <taxon>Pseudomonadati</taxon>
        <taxon>Pseudomonadota</taxon>
        <taxon>Alphaproteobacteria</taxon>
        <taxon>Rhodospirillales</taxon>
        <taxon>Azospirillaceae</taxon>
        <taxon>Azospirillum</taxon>
    </lineage>
</organism>
<dbReference type="RefSeq" id="WP_035678154.1">
    <property type="nucleotide sequence ID" value="NZ_CP012915.1"/>
</dbReference>
<dbReference type="Proteomes" id="UP001277471">
    <property type="component" value="Unassembled WGS sequence"/>
</dbReference>
<evidence type="ECO:0000259" key="14">
    <source>
        <dbReference type="Pfam" id="PF07715"/>
    </source>
</evidence>
<keyword evidence="6 11" id="KW-0798">TonB box</keyword>
<dbReference type="KEGG" id="abf:AMK58_20755"/>
<evidence type="ECO:0000256" key="12">
    <source>
        <dbReference type="SAM" id="SignalP"/>
    </source>
</evidence>
<dbReference type="InterPro" id="IPR039426">
    <property type="entry name" value="TonB-dep_rcpt-like"/>
</dbReference>
<dbReference type="GO" id="GO:0015344">
    <property type="term" value="F:siderophore uptake transmembrane transporter activity"/>
    <property type="evidence" value="ECO:0007669"/>
    <property type="project" value="TreeGrafter"/>
</dbReference>
<dbReference type="InterPro" id="IPR037066">
    <property type="entry name" value="Plug_dom_sf"/>
</dbReference>
<dbReference type="PANTHER" id="PTHR30069:SF29">
    <property type="entry name" value="HEMOGLOBIN AND HEMOGLOBIN-HAPTOGLOBIN-BINDING PROTEIN 1-RELATED"/>
    <property type="match status" value="1"/>
</dbReference>
<evidence type="ECO:0000256" key="6">
    <source>
        <dbReference type="ARBA" id="ARBA00023077"/>
    </source>
</evidence>
<evidence type="ECO:0000313" key="15">
    <source>
        <dbReference type="EMBL" id="MDX5951950.1"/>
    </source>
</evidence>
<keyword evidence="4 10" id="KW-0812">Transmembrane</keyword>
<evidence type="ECO:0000256" key="4">
    <source>
        <dbReference type="ARBA" id="ARBA00022692"/>
    </source>
</evidence>
<keyword evidence="8 16" id="KW-0675">Receptor</keyword>
<gene>
    <name evidence="16" type="ORF">D3868_16525</name>
    <name evidence="15" type="ORF">SIM66_12195</name>
</gene>
<keyword evidence="5 12" id="KW-0732">Signal</keyword>
<feature type="chain" id="PRO_5030012620" evidence="12">
    <location>
        <begin position="28"/>
        <end position="642"/>
    </location>
</feature>
<geneLocation type="plasmid" evidence="16 17">
    <name>p1</name>
</geneLocation>
<evidence type="ECO:0000313" key="16">
    <source>
        <dbReference type="EMBL" id="QCO10681.1"/>
    </source>
</evidence>
<comment type="similarity">
    <text evidence="10 11">Belongs to the TonB-dependent receptor family.</text>
</comment>
<evidence type="ECO:0000256" key="9">
    <source>
        <dbReference type="ARBA" id="ARBA00023237"/>
    </source>
</evidence>
<dbReference type="InterPro" id="IPR036942">
    <property type="entry name" value="Beta-barrel_TonB_sf"/>
</dbReference>
<keyword evidence="7 10" id="KW-0472">Membrane</keyword>
<feature type="domain" description="TonB-dependent receptor plug" evidence="14">
    <location>
        <begin position="57"/>
        <end position="163"/>
    </location>
</feature>
<dbReference type="Pfam" id="PF07715">
    <property type="entry name" value="Plug"/>
    <property type="match status" value="1"/>
</dbReference>
<evidence type="ECO:0000256" key="5">
    <source>
        <dbReference type="ARBA" id="ARBA00022729"/>
    </source>
</evidence>
<keyword evidence="9 10" id="KW-0998">Cell outer membrane</keyword>
<dbReference type="EMBL" id="JAWXYC010000003">
    <property type="protein sequence ID" value="MDX5951950.1"/>
    <property type="molecule type" value="Genomic_DNA"/>
</dbReference>
<keyword evidence="2 10" id="KW-0813">Transport</keyword>
<feature type="domain" description="TonB-dependent receptor-like beta-barrel" evidence="13">
    <location>
        <begin position="186"/>
        <end position="616"/>
    </location>
</feature>
<feature type="signal peptide" evidence="12">
    <location>
        <begin position="1"/>
        <end position="27"/>
    </location>
</feature>
<accession>A0A0P0EFL4</accession>
<evidence type="ECO:0000256" key="11">
    <source>
        <dbReference type="RuleBase" id="RU003357"/>
    </source>
</evidence>
<dbReference type="Proteomes" id="UP000298774">
    <property type="component" value="Plasmid p1"/>
</dbReference>
<dbReference type="GO" id="GO:0044718">
    <property type="term" value="P:siderophore transmembrane transport"/>
    <property type="evidence" value="ECO:0007669"/>
    <property type="project" value="TreeGrafter"/>
</dbReference>
<dbReference type="CDD" id="cd01347">
    <property type="entry name" value="ligand_gated_channel"/>
    <property type="match status" value="1"/>
</dbReference>
<evidence type="ECO:0000256" key="7">
    <source>
        <dbReference type="ARBA" id="ARBA00023136"/>
    </source>
</evidence>
<evidence type="ECO:0000256" key="1">
    <source>
        <dbReference type="ARBA" id="ARBA00004571"/>
    </source>
</evidence>
<evidence type="ECO:0000313" key="18">
    <source>
        <dbReference type="Proteomes" id="UP001277471"/>
    </source>
</evidence>
<dbReference type="Gene3D" id="2.170.130.10">
    <property type="entry name" value="TonB-dependent receptor, plug domain"/>
    <property type="match status" value="1"/>
</dbReference>
<name>A0A0P0EFL4_AZOBR</name>
<keyword evidence="18" id="KW-1185">Reference proteome</keyword>
<evidence type="ECO:0000256" key="8">
    <source>
        <dbReference type="ARBA" id="ARBA00023170"/>
    </source>
</evidence>
<reference evidence="16 17" key="1">
    <citation type="submission" date="2018-09" db="EMBL/GenBank/DDBJ databases">
        <title>Whole genome based analysis of evolution and adaptive divergence in Indian and Brazilian strains of Azospirillum brasilense.</title>
        <authorList>
            <person name="Singh C."/>
            <person name="Tripathi A.K."/>
        </authorList>
    </citation>
    <scope>NUCLEOTIDE SEQUENCE [LARGE SCALE GENOMIC DNA]</scope>
    <source>
        <strain evidence="16 17">MTCC4038</strain>
        <plasmid evidence="16 17">p1</plasmid>
    </source>
</reference>
<sequence length="642" mass="69599">MSVRVPRLHWTASFAALLGSLALPVSAIPTSAFADSPTITTLPPVSVTANRVPTAAEETGSALTVITREELEQRQTQLLSDALRTVPGVAVNRTGPMGTLTQLRIRGSEGNQTLVLIDGIEVNDPAAGSEYDFANLLAGDVERVEVLRGPQSALYGSDAVGGVVNIVTRRGTGAPRFRAAMEGGSFGTAAGRASFGTGTDRYDLFLSGQGVTSDGVSVADKRLGNPEKDGYRNGTLTGNAAVRPTERSEIAVTGRYTRFRTDTDGFVGGRGAVDDGTSTAGEQYFGRIQGKIALLDGKWEHIVGLTHGRQQRDYRDDSKTVTSRYDGRKTKADYQTNLTLNSGPADHVLTAAVEHEEDKAISRSSFSSFDRSIGSTGLVGQYKLGLFDRLTLTGSVRHDANDLFRDATTWRTTAAYLIEDSGTKLRASYGTGVKNPTLFELYGYTATYAGNPNLKPERARGWDAGFDQALWGTRASVDGTWFDQRIRDLITGTGRTSVNMPGESHIRGFELGLSVEPIDRLTVRGSYTWTDGEDSTGAELVRRPKQLASLTVNHRFLEDRANVNLGVVYNGRSSDWAYDPFYNRQVVNLAPYTLVNMAGSYALSEGVELFGRVENLFDRRYQEVWTYGAPGRAGYLGLRLSL</sequence>
<dbReference type="InterPro" id="IPR000531">
    <property type="entry name" value="Beta-barrel_TonB"/>
</dbReference>
<dbReference type="InterPro" id="IPR012910">
    <property type="entry name" value="Plug_dom"/>
</dbReference>
<dbReference type="SUPFAM" id="SSF56935">
    <property type="entry name" value="Porins"/>
    <property type="match status" value="1"/>
</dbReference>
<evidence type="ECO:0000256" key="3">
    <source>
        <dbReference type="ARBA" id="ARBA00022452"/>
    </source>
</evidence>
<keyword evidence="16" id="KW-0614">Plasmid</keyword>